<gene>
    <name evidence="1" type="ORF">PIB30_066559</name>
</gene>
<reference evidence="1 2" key="1">
    <citation type="journal article" date="2023" name="Plants (Basel)">
        <title>Bridging the Gap: Combining Genomics and Transcriptomics Approaches to Understand Stylosanthes scabra, an Orphan Legume from the Brazilian Caatinga.</title>
        <authorList>
            <person name="Ferreira-Neto J.R.C."/>
            <person name="da Silva M.D."/>
            <person name="Binneck E."/>
            <person name="de Melo N.F."/>
            <person name="da Silva R.H."/>
            <person name="de Melo A.L.T.M."/>
            <person name="Pandolfi V."/>
            <person name="Bustamante F.O."/>
            <person name="Brasileiro-Vidal A.C."/>
            <person name="Benko-Iseppon A.M."/>
        </authorList>
    </citation>
    <scope>NUCLEOTIDE SEQUENCE [LARGE SCALE GENOMIC DNA]</scope>
    <source>
        <tissue evidence="1">Leaves</tissue>
    </source>
</reference>
<organism evidence="1 2">
    <name type="scientific">Stylosanthes scabra</name>
    <dbReference type="NCBI Taxonomy" id="79078"/>
    <lineage>
        <taxon>Eukaryota</taxon>
        <taxon>Viridiplantae</taxon>
        <taxon>Streptophyta</taxon>
        <taxon>Embryophyta</taxon>
        <taxon>Tracheophyta</taxon>
        <taxon>Spermatophyta</taxon>
        <taxon>Magnoliopsida</taxon>
        <taxon>eudicotyledons</taxon>
        <taxon>Gunneridae</taxon>
        <taxon>Pentapetalae</taxon>
        <taxon>rosids</taxon>
        <taxon>fabids</taxon>
        <taxon>Fabales</taxon>
        <taxon>Fabaceae</taxon>
        <taxon>Papilionoideae</taxon>
        <taxon>50 kb inversion clade</taxon>
        <taxon>dalbergioids sensu lato</taxon>
        <taxon>Dalbergieae</taxon>
        <taxon>Pterocarpus clade</taxon>
        <taxon>Stylosanthes</taxon>
    </lineage>
</organism>
<dbReference type="EMBL" id="JASCZI010272541">
    <property type="protein sequence ID" value="MED6222673.1"/>
    <property type="molecule type" value="Genomic_DNA"/>
</dbReference>
<name>A0ABU6ZL16_9FABA</name>
<accession>A0ABU6ZL16</accession>
<keyword evidence="2" id="KW-1185">Reference proteome</keyword>
<evidence type="ECO:0000313" key="2">
    <source>
        <dbReference type="Proteomes" id="UP001341840"/>
    </source>
</evidence>
<sequence length="196" mass="22112">MLRSHSDPGSLLFDPEIERTLRRTRQARRRAELARLALDNNPFYFSECSSDSDTQSSSSVSGTPTMAERLTLKQLGGACTAFDNLPNRFPELSANFELKSGLINLLPKFCGRPGEDPIKHIKDFEGEGLISHPACRRNFRLVNLQEEVLEKILPAVQDKCHQKGNLWDCTTSRGNFTRILRVVQEVARIVPPSLYI</sequence>
<comment type="caution">
    <text evidence="1">The sequence shown here is derived from an EMBL/GenBank/DDBJ whole genome shotgun (WGS) entry which is preliminary data.</text>
</comment>
<evidence type="ECO:0000313" key="1">
    <source>
        <dbReference type="EMBL" id="MED6222673.1"/>
    </source>
</evidence>
<protein>
    <submittedName>
        <fullName evidence="1">Uncharacterized protein</fullName>
    </submittedName>
</protein>
<dbReference type="Proteomes" id="UP001341840">
    <property type="component" value="Unassembled WGS sequence"/>
</dbReference>
<proteinExistence type="predicted"/>